<evidence type="ECO:0000256" key="1">
    <source>
        <dbReference type="ARBA" id="ARBA00022898"/>
    </source>
</evidence>
<dbReference type="InterPro" id="IPR015424">
    <property type="entry name" value="PyrdxlP-dep_Trfase"/>
</dbReference>
<dbReference type="Pfam" id="PF00266">
    <property type="entry name" value="Aminotran_5"/>
    <property type="match status" value="1"/>
</dbReference>
<name>A0A271IW38_9BACT</name>
<dbReference type="Proteomes" id="UP000216339">
    <property type="component" value="Unassembled WGS sequence"/>
</dbReference>
<reference evidence="3 4" key="1">
    <citation type="submission" date="2016-11" db="EMBL/GenBank/DDBJ databases">
        <title>Study of marine rhodopsin-containing bacteria.</title>
        <authorList>
            <person name="Yoshizawa S."/>
            <person name="Kumagai Y."/>
            <person name="Kogure K."/>
        </authorList>
    </citation>
    <scope>NUCLEOTIDE SEQUENCE [LARGE SCALE GENOMIC DNA]</scope>
    <source>
        <strain evidence="3 4">SAORIC-28</strain>
    </source>
</reference>
<dbReference type="PANTHER" id="PTHR43586">
    <property type="entry name" value="CYSTEINE DESULFURASE"/>
    <property type="match status" value="1"/>
</dbReference>
<dbReference type="InterPro" id="IPR015422">
    <property type="entry name" value="PyrdxlP-dep_Trfase_small"/>
</dbReference>
<proteinExistence type="predicted"/>
<dbReference type="Gene3D" id="3.40.640.10">
    <property type="entry name" value="Type I PLP-dependent aspartate aminotransferase-like (Major domain)"/>
    <property type="match status" value="1"/>
</dbReference>
<dbReference type="PANTHER" id="PTHR43586:SF15">
    <property type="entry name" value="BLR3095 PROTEIN"/>
    <property type="match status" value="1"/>
</dbReference>
<dbReference type="Gene3D" id="3.90.1150.10">
    <property type="entry name" value="Aspartate Aminotransferase, domain 1"/>
    <property type="match status" value="1"/>
</dbReference>
<gene>
    <name evidence="3" type="ORF">BSZ37_02155</name>
</gene>
<evidence type="ECO:0000313" key="4">
    <source>
        <dbReference type="Proteomes" id="UP000216339"/>
    </source>
</evidence>
<dbReference type="AlphaFoldDB" id="A0A271IW38"/>
<organism evidence="3 4">
    <name type="scientific">Rubrivirga marina</name>
    <dbReference type="NCBI Taxonomy" id="1196024"/>
    <lineage>
        <taxon>Bacteria</taxon>
        <taxon>Pseudomonadati</taxon>
        <taxon>Rhodothermota</taxon>
        <taxon>Rhodothermia</taxon>
        <taxon>Rhodothermales</taxon>
        <taxon>Rubricoccaceae</taxon>
        <taxon>Rubrivirga</taxon>
    </lineage>
</organism>
<dbReference type="EMBL" id="MQWD01000001">
    <property type="protein sequence ID" value="PAP75330.1"/>
    <property type="molecule type" value="Genomic_DNA"/>
</dbReference>
<sequence>MLPSQKGRFSLPDGLHYLNAAYMSPLLKSVEAAGVEGVRLKRVPTDFGPADFFTSADRVRQLFAQLVGGQPKHVALVPAVSYAMATVAKNLDVERGQTIVVVAEQFPSHVYPWRRLADDAGATIRTVEPPAPLGTPGRGADWNARLLDAIDADAALVAVPNVHWADGTVFDLEAVGEQCRAVGAAFVVDGTQSVGALPFSVERARPDALAAAGYKWLLGPYGMGALWLGERFREGRPLEENWIGRAGSDEFAGLTSYEDAYAPGAVRFDVGERSNPILLPMLAAGIEQVLEWTPEAVQATCAGLAERVVDGARALGYAAAEADERAGHLFGLRPPESVRLDALAEALGARNVSVSIRGGSVRVSPHVYNTEADADALLAALGAARS</sequence>
<keyword evidence="4" id="KW-1185">Reference proteome</keyword>
<dbReference type="InterPro" id="IPR000192">
    <property type="entry name" value="Aminotrans_V_dom"/>
</dbReference>
<evidence type="ECO:0000259" key="2">
    <source>
        <dbReference type="Pfam" id="PF00266"/>
    </source>
</evidence>
<comment type="caution">
    <text evidence="3">The sequence shown here is derived from an EMBL/GenBank/DDBJ whole genome shotgun (WGS) entry which is preliminary data.</text>
</comment>
<evidence type="ECO:0000313" key="3">
    <source>
        <dbReference type="EMBL" id="PAP75330.1"/>
    </source>
</evidence>
<dbReference type="InterPro" id="IPR015421">
    <property type="entry name" value="PyrdxlP-dep_Trfase_major"/>
</dbReference>
<dbReference type="RefSeq" id="WP_218830365.1">
    <property type="nucleotide sequence ID" value="NZ_MQWD01000001.1"/>
</dbReference>
<keyword evidence="1" id="KW-0663">Pyridoxal phosphate</keyword>
<accession>A0A271IW38</accession>
<dbReference type="SUPFAM" id="SSF53383">
    <property type="entry name" value="PLP-dependent transferases"/>
    <property type="match status" value="1"/>
</dbReference>
<protein>
    <recommendedName>
        <fullName evidence="2">Aminotransferase class V domain-containing protein</fullName>
    </recommendedName>
</protein>
<feature type="domain" description="Aminotransferase class V" evidence="2">
    <location>
        <begin position="54"/>
        <end position="232"/>
    </location>
</feature>